<keyword evidence="10" id="KW-1185">Reference proteome</keyword>
<keyword evidence="2 7" id="KW-0813">Transport</keyword>
<evidence type="ECO:0000256" key="2">
    <source>
        <dbReference type="ARBA" id="ARBA00022448"/>
    </source>
</evidence>
<proteinExistence type="inferred from homology"/>
<comment type="similarity">
    <text evidence="7">Belongs to the binding-protein-dependent transport system permease family.</text>
</comment>
<evidence type="ECO:0000256" key="3">
    <source>
        <dbReference type="ARBA" id="ARBA00022475"/>
    </source>
</evidence>
<evidence type="ECO:0000256" key="4">
    <source>
        <dbReference type="ARBA" id="ARBA00022692"/>
    </source>
</evidence>
<keyword evidence="6 7" id="KW-0472">Membrane</keyword>
<dbReference type="Proteomes" id="UP001461341">
    <property type="component" value="Chromosome"/>
</dbReference>
<feature type="transmembrane region" description="Helical" evidence="7">
    <location>
        <begin position="9"/>
        <end position="34"/>
    </location>
</feature>
<evidence type="ECO:0000256" key="1">
    <source>
        <dbReference type="ARBA" id="ARBA00004651"/>
    </source>
</evidence>
<dbReference type="Pfam" id="PF00528">
    <property type="entry name" value="BPD_transp_1"/>
    <property type="match status" value="1"/>
</dbReference>
<accession>A0ABZ2YEY9</accession>
<evidence type="ECO:0000259" key="8">
    <source>
        <dbReference type="PROSITE" id="PS50928"/>
    </source>
</evidence>
<name>A0ABZ2YEY9_9BACT</name>
<dbReference type="InterPro" id="IPR000515">
    <property type="entry name" value="MetI-like"/>
</dbReference>
<keyword evidence="4 7" id="KW-0812">Transmembrane</keyword>
<gene>
    <name evidence="9" type="ORF">QBE54_01465</name>
</gene>
<dbReference type="PROSITE" id="PS50928">
    <property type="entry name" value="ABC_TM1"/>
    <property type="match status" value="1"/>
</dbReference>
<evidence type="ECO:0000313" key="10">
    <source>
        <dbReference type="Proteomes" id="UP001461341"/>
    </source>
</evidence>
<dbReference type="EMBL" id="CP121689">
    <property type="protein sequence ID" value="WZL76429.1"/>
    <property type="molecule type" value="Genomic_DNA"/>
</dbReference>
<feature type="transmembrane region" description="Helical" evidence="7">
    <location>
        <begin position="139"/>
        <end position="163"/>
    </location>
</feature>
<dbReference type="RefSeq" id="WP_369018591.1">
    <property type="nucleotide sequence ID" value="NZ_CP121689.1"/>
</dbReference>
<feature type="transmembrane region" description="Helical" evidence="7">
    <location>
        <begin position="184"/>
        <end position="206"/>
    </location>
</feature>
<evidence type="ECO:0000313" key="9">
    <source>
        <dbReference type="EMBL" id="WZL76429.1"/>
    </source>
</evidence>
<feature type="transmembrane region" description="Helical" evidence="7">
    <location>
        <begin position="109"/>
        <end position="133"/>
    </location>
</feature>
<dbReference type="InterPro" id="IPR035906">
    <property type="entry name" value="MetI-like_sf"/>
</dbReference>
<keyword evidence="5 7" id="KW-1133">Transmembrane helix</keyword>
<evidence type="ECO:0000256" key="5">
    <source>
        <dbReference type="ARBA" id="ARBA00022989"/>
    </source>
</evidence>
<feature type="domain" description="ABC transmembrane type-1" evidence="8">
    <location>
        <begin position="74"/>
        <end position="265"/>
    </location>
</feature>
<dbReference type="PANTHER" id="PTHR43744">
    <property type="entry name" value="ABC TRANSPORTER PERMEASE PROTEIN MG189-RELATED-RELATED"/>
    <property type="match status" value="1"/>
</dbReference>
<evidence type="ECO:0000256" key="7">
    <source>
        <dbReference type="RuleBase" id="RU363032"/>
    </source>
</evidence>
<organism evidence="9 10">
    <name type="scientific">Thermatribacter velox</name>
    <dbReference type="NCBI Taxonomy" id="3039681"/>
    <lineage>
        <taxon>Bacteria</taxon>
        <taxon>Pseudomonadati</taxon>
        <taxon>Atribacterota</taxon>
        <taxon>Atribacteria</taxon>
        <taxon>Atribacterales</taxon>
        <taxon>Thermatribacteraceae</taxon>
        <taxon>Thermatribacter</taxon>
    </lineage>
</organism>
<dbReference type="PANTHER" id="PTHR43744:SF12">
    <property type="entry name" value="ABC TRANSPORTER PERMEASE PROTEIN MG189-RELATED"/>
    <property type="match status" value="1"/>
</dbReference>
<sequence>MKKVRKDSFFLKILTYSIMIFVSLWFFLPFAWMISVSLKPSGQVYEYPPRLIPSPATFENYFTAWEKASFSRYFLNTTIFAVVGTCATLILCSLGGYVFAKLKFPGRNLLFVVVLSTMMLPFFSVLVPLFLIVKNLGLINTFAGLVLPGVVNGYFIFLFRQFFSMLPDDLIEAARIDGCSEFRIFLQVILPLAKPALATVAIFGFMNRWNALVWPLVVLTDPDKRTLQVGLAIFQGEQLTGAQWNELMAASVISLLPTVVVFLLAQKYFTTGIALTGIKE</sequence>
<evidence type="ECO:0000256" key="6">
    <source>
        <dbReference type="ARBA" id="ARBA00023136"/>
    </source>
</evidence>
<feature type="transmembrane region" description="Helical" evidence="7">
    <location>
        <begin position="247"/>
        <end position="265"/>
    </location>
</feature>
<dbReference type="CDD" id="cd06261">
    <property type="entry name" value="TM_PBP2"/>
    <property type="match status" value="1"/>
</dbReference>
<comment type="subcellular location">
    <subcellularLocation>
        <location evidence="1 7">Cell membrane</location>
        <topology evidence="1 7">Multi-pass membrane protein</topology>
    </subcellularLocation>
</comment>
<protein>
    <submittedName>
        <fullName evidence="9">Carbohydrate ABC transporter permease</fullName>
    </submittedName>
</protein>
<dbReference type="Gene3D" id="1.10.3720.10">
    <property type="entry name" value="MetI-like"/>
    <property type="match status" value="1"/>
</dbReference>
<dbReference type="SUPFAM" id="SSF161098">
    <property type="entry name" value="MetI-like"/>
    <property type="match status" value="1"/>
</dbReference>
<reference evidence="9 10" key="1">
    <citation type="submission" date="2023-03" db="EMBL/GenBank/DDBJ databases">
        <title>Novel Species.</title>
        <authorList>
            <person name="Ma S."/>
        </authorList>
    </citation>
    <scope>NUCLEOTIDE SEQUENCE [LARGE SCALE GENOMIC DNA]</scope>
    <source>
        <strain evidence="9 10">B11</strain>
    </source>
</reference>
<feature type="transmembrane region" description="Helical" evidence="7">
    <location>
        <begin position="73"/>
        <end position="97"/>
    </location>
</feature>
<keyword evidence="3" id="KW-1003">Cell membrane</keyword>